<evidence type="ECO:0000256" key="2">
    <source>
        <dbReference type="ARBA" id="ARBA00010627"/>
    </source>
</evidence>
<sequence length="98" mass="10832">MNIPDLSFLSKLPDQCGYLVIQDGAILKSDGDLANAERLASVVNKMLHAGTADSLVEGERFNEINVLYPTFHYTITCADQLVYVVKRRNSHTAKTPHA</sequence>
<dbReference type="AlphaFoldDB" id="A0AAD4N147"/>
<protein>
    <recommendedName>
        <fullName evidence="4">Late endosomal/lysosomal adaptor and MAPK and MTOR activator 4</fullName>
    </recommendedName>
</protein>
<proteinExistence type="inferred from homology"/>
<organism evidence="5 6">
    <name type="scientific">Ditylenchus destructor</name>
    <dbReference type="NCBI Taxonomy" id="166010"/>
    <lineage>
        <taxon>Eukaryota</taxon>
        <taxon>Metazoa</taxon>
        <taxon>Ecdysozoa</taxon>
        <taxon>Nematoda</taxon>
        <taxon>Chromadorea</taxon>
        <taxon>Rhabditida</taxon>
        <taxon>Tylenchina</taxon>
        <taxon>Tylenchomorpha</taxon>
        <taxon>Sphaerularioidea</taxon>
        <taxon>Anguinidae</taxon>
        <taxon>Anguininae</taxon>
        <taxon>Ditylenchus</taxon>
    </lineage>
</organism>
<dbReference type="GO" id="GO:0005764">
    <property type="term" value="C:lysosome"/>
    <property type="evidence" value="ECO:0007669"/>
    <property type="project" value="UniProtKB-SubCell"/>
</dbReference>
<dbReference type="GO" id="GO:0032008">
    <property type="term" value="P:positive regulation of TOR signaling"/>
    <property type="evidence" value="ECO:0007669"/>
    <property type="project" value="InterPro"/>
</dbReference>
<dbReference type="GO" id="GO:0071986">
    <property type="term" value="C:Ragulator complex"/>
    <property type="evidence" value="ECO:0007669"/>
    <property type="project" value="InterPro"/>
</dbReference>
<keyword evidence="6" id="KW-1185">Reference proteome</keyword>
<evidence type="ECO:0000256" key="1">
    <source>
        <dbReference type="ARBA" id="ARBA00004371"/>
    </source>
</evidence>
<dbReference type="GO" id="GO:0005085">
    <property type="term" value="F:guanyl-nucleotide exchange factor activity"/>
    <property type="evidence" value="ECO:0007669"/>
    <property type="project" value="TreeGrafter"/>
</dbReference>
<evidence type="ECO:0000313" key="6">
    <source>
        <dbReference type="Proteomes" id="UP001201812"/>
    </source>
</evidence>
<dbReference type="InterPro" id="IPR034601">
    <property type="entry name" value="LAMTOR4"/>
</dbReference>
<dbReference type="EMBL" id="JAKKPZ010000030">
    <property type="protein sequence ID" value="KAI1709510.1"/>
    <property type="molecule type" value="Genomic_DNA"/>
</dbReference>
<dbReference type="PANTHER" id="PTHR33967">
    <property type="entry name" value="RAGULATOR COMPLEX PROTEIN LAMTOR4"/>
    <property type="match status" value="1"/>
</dbReference>
<accession>A0AAD4N147</accession>
<evidence type="ECO:0000256" key="3">
    <source>
        <dbReference type="ARBA" id="ARBA00023228"/>
    </source>
</evidence>
<evidence type="ECO:0000313" key="5">
    <source>
        <dbReference type="EMBL" id="KAI1709510.1"/>
    </source>
</evidence>
<reference evidence="5" key="1">
    <citation type="submission" date="2022-01" db="EMBL/GenBank/DDBJ databases">
        <title>Genome Sequence Resource for Two Populations of Ditylenchus destructor, the Migratory Endoparasitic Phytonematode.</title>
        <authorList>
            <person name="Zhang H."/>
            <person name="Lin R."/>
            <person name="Xie B."/>
        </authorList>
    </citation>
    <scope>NUCLEOTIDE SEQUENCE</scope>
    <source>
        <strain evidence="5">BazhouSP</strain>
    </source>
</reference>
<comment type="caution">
    <text evidence="5">The sequence shown here is derived from an EMBL/GenBank/DDBJ whole genome shotgun (WGS) entry which is preliminary data.</text>
</comment>
<dbReference type="Proteomes" id="UP001201812">
    <property type="component" value="Unassembled WGS sequence"/>
</dbReference>
<comment type="subcellular location">
    <subcellularLocation>
        <location evidence="1">Lysosome</location>
    </subcellularLocation>
</comment>
<gene>
    <name evidence="5" type="ORF">DdX_11298</name>
</gene>
<comment type="similarity">
    <text evidence="2">Belongs to the LAMTOR4 family.</text>
</comment>
<dbReference type="PANTHER" id="PTHR33967:SF1">
    <property type="entry name" value="RAGULATOR COMPLEX PROTEIN LAMTOR4"/>
    <property type="match status" value="1"/>
</dbReference>
<evidence type="ECO:0000256" key="4">
    <source>
        <dbReference type="ARBA" id="ARBA00032690"/>
    </source>
</evidence>
<keyword evidence="3" id="KW-0458">Lysosome</keyword>
<dbReference type="GO" id="GO:0071230">
    <property type="term" value="P:cellular response to amino acid stimulus"/>
    <property type="evidence" value="ECO:0007669"/>
    <property type="project" value="InterPro"/>
</dbReference>
<name>A0AAD4N147_9BILA</name>